<evidence type="ECO:0000256" key="1">
    <source>
        <dbReference type="ARBA" id="ARBA00023002"/>
    </source>
</evidence>
<accession>A0A1Q8Q1J3</accession>
<sequence>MKTDVFISGGGISGLMLGYSLARNGIDVLVVEKEAKSSIKYKGELLQPKSLEMMDRIELYDDVRKHGFPIHTTGITELSGDQVMKHITYRYSVVDHPFNAALMIPHETLKELIRQKAEQYEHFQYMQPAKFTGFKETGAIKKTAVVVGREREEVHVSADFFIGAEGRSSPIRNILGIELKETEYNHYFLTVTFPRPEYLTEGEMVVRDHYFLGLFPLPDLKVRTVLLIKKDEYKQMKRDGLESFYRCYTSLKPELDGYVQKVKSWKDIQLMIPTRHNADRYVGGNCALMGDAVHTVHPMAGEGMNLAIQDAYTLGELLSCMYETDNLEPGQLKLYEQVRKPRAEHLSKLSHTSALAYSYWQKPWRVIRAHVLKRIERVHTLHYKQMLNVSGLGIWKDTWVDRFVQIGLLPGFVLPKVKGQERLYTENDDHPWKKEEEE</sequence>
<dbReference type="STRING" id="1714264.BTO30_16270"/>
<dbReference type="RefSeq" id="WP_075399748.1">
    <property type="nucleotide sequence ID" value="NZ_MSDU01000065.1"/>
</dbReference>
<protein>
    <recommendedName>
        <fullName evidence="2">FAD-binding domain-containing protein</fullName>
    </recommendedName>
</protein>
<reference evidence="3 4" key="1">
    <citation type="submission" date="2016-12" db="EMBL/GenBank/DDBJ databases">
        <title>Domibacillus antri genome sequencing.</title>
        <authorList>
            <person name="Verma A."/>
            <person name="Krishnamurthi S."/>
        </authorList>
    </citation>
    <scope>NUCLEOTIDE SEQUENCE [LARGE SCALE GENOMIC DNA]</scope>
    <source>
        <strain evidence="3 4">XD80</strain>
    </source>
</reference>
<proteinExistence type="predicted"/>
<dbReference type="AlphaFoldDB" id="A0A1Q8Q1J3"/>
<dbReference type="PANTHER" id="PTHR43476:SF5">
    <property type="entry name" value="FAD-DEPENDENT MONOOXYGENASE"/>
    <property type="match status" value="1"/>
</dbReference>
<evidence type="ECO:0000313" key="3">
    <source>
        <dbReference type="EMBL" id="OLN21185.1"/>
    </source>
</evidence>
<dbReference type="InterPro" id="IPR036188">
    <property type="entry name" value="FAD/NAD-bd_sf"/>
</dbReference>
<dbReference type="Proteomes" id="UP000185568">
    <property type="component" value="Unassembled WGS sequence"/>
</dbReference>
<dbReference type="SUPFAM" id="SSF51905">
    <property type="entry name" value="FAD/NAD(P)-binding domain"/>
    <property type="match status" value="1"/>
</dbReference>
<dbReference type="EMBL" id="MSDU01000065">
    <property type="protein sequence ID" value="OLN21185.1"/>
    <property type="molecule type" value="Genomic_DNA"/>
</dbReference>
<dbReference type="PRINTS" id="PR00420">
    <property type="entry name" value="RNGMNOXGNASE"/>
</dbReference>
<dbReference type="InterPro" id="IPR050631">
    <property type="entry name" value="PheA/TfdB_FAD_monoxygenase"/>
</dbReference>
<evidence type="ECO:0000259" key="2">
    <source>
        <dbReference type="Pfam" id="PF01494"/>
    </source>
</evidence>
<keyword evidence="4" id="KW-1185">Reference proteome</keyword>
<comment type="caution">
    <text evidence="3">The sequence shown here is derived from an EMBL/GenBank/DDBJ whole genome shotgun (WGS) entry which is preliminary data.</text>
</comment>
<dbReference type="PANTHER" id="PTHR43476">
    <property type="entry name" value="3-(3-HYDROXY-PHENYL)PROPIONATE/3-HYDROXYCINNAMIC ACID HYDROXYLASE"/>
    <property type="match status" value="1"/>
</dbReference>
<gene>
    <name evidence="3" type="ORF">BTO30_16270</name>
</gene>
<dbReference type="OrthoDB" id="9766816at2"/>
<dbReference type="GO" id="GO:0016491">
    <property type="term" value="F:oxidoreductase activity"/>
    <property type="evidence" value="ECO:0007669"/>
    <property type="project" value="UniProtKB-KW"/>
</dbReference>
<organism evidence="3 4">
    <name type="scientific">Domibacillus antri</name>
    <dbReference type="NCBI Taxonomy" id="1714264"/>
    <lineage>
        <taxon>Bacteria</taxon>
        <taxon>Bacillati</taxon>
        <taxon>Bacillota</taxon>
        <taxon>Bacilli</taxon>
        <taxon>Bacillales</taxon>
        <taxon>Bacillaceae</taxon>
        <taxon>Domibacillus</taxon>
    </lineage>
</organism>
<name>A0A1Q8Q1J3_9BACI</name>
<dbReference type="InterPro" id="IPR002938">
    <property type="entry name" value="FAD-bd"/>
</dbReference>
<keyword evidence="1" id="KW-0560">Oxidoreductase</keyword>
<dbReference type="GO" id="GO:0071949">
    <property type="term" value="F:FAD binding"/>
    <property type="evidence" value="ECO:0007669"/>
    <property type="project" value="InterPro"/>
</dbReference>
<evidence type="ECO:0000313" key="4">
    <source>
        <dbReference type="Proteomes" id="UP000185568"/>
    </source>
</evidence>
<feature type="domain" description="FAD-binding" evidence="2">
    <location>
        <begin position="2"/>
        <end position="347"/>
    </location>
</feature>
<dbReference type="Pfam" id="PF01494">
    <property type="entry name" value="FAD_binding_3"/>
    <property type="match status" value="1"/>
</dbReference>
<dbReference type="Gene3D" id="3.50.50.60">
    <property type="entry name" value="FAD/NAD(P)-binding domain"/>
    <property type="match status" value="2"/>
</dbReference>